<keyword evidence="3" id="KW-1185">Reference proteome</keyword>
<protein>
    <submittedName>
        <fullName evidence="2">Uncharacterized protein</fullName>
    </submittedName>
</protein>
<evidence type="ECO:0000256" key="1">
    <source>
        <dbReference type="SAM" id="SignalP"/>
    </source>
</evidence>
<feature type="chain" id="PRO_5042860367" evidence="1">
    <location>
        <begin position="20"/>
        <end position="315"/>
    </location>
</feature>
<reference evidence="2 3" key="1">
    <citation type="submission" date="2024-02" db="EMBL/GenBank/DDBJ databases">
        <title>Chromosome-scale genome assembly of the rough periwinkle Littorina saxatilis.</title>
        <authorList>
            <person name="De Jode A."/>
            <person name="Faria R."/>
            <person name="Formenti G."/>
            <person name="Sims Y."/>
            <person name="Smith T.P."/>
            <person name="Tracey A."/>
            <person name="Wood J.M.D."/>
            <person name="Zagrodzka Z.B."/>
            <person name="Johannesson K."/>
            <person name="Butlin R.K."/>
            <person name="Leder E.H."/>
        </authorList>
    </citation>
    <scope>NUCLEOTIDE SEQUENCE [LARGE SCALE GENOMIC DNA]</scope>
    <source>
        <strain evidence="2">Snail1</strain>
        <tissue evidence="2">Muscle</tissue>
    </source>
</reference>
<evidence type="ECO:0000313" key="3">
    <source>
        <dbReference type="Proteomes" id="UP001374579"/>
    </source>
</evidence>
<evidence type="ECO:0000313" key="2">
    <source>
        <dbReference type="EMBL" id="KAK7111628.1"/>
    </source>
</evidence>
<feature type="signal peptide" evidence="1">
    <location>
        <begin position="1"/>
        <end position="19"/>
    </location>
</feature>
<sequence length="315" mass="34650">MDYRIVLFVLFGFFNECSSNPCLQNKACKNINETGIHVDNVTYCCDESSDYVDMTRVARGNVTCQCTTIAEAAMAYADQTMSQGRRSCLWGTACDGVEEKSRLDVYGIIFCCHGDNQYVHSTHFGPGNVVCRCHGSAVPKHDQQRHAPPTTMNASSSGEQCSYDDDCTDNPSSICHSDVATFCCYGSRGVETINDLDTNVTRCTCTNEFMSTRCEAHEPFPVDSDTTKECRTGAHCKGTPSNNTCSHGNTLFCCPRHGLNLTIVDDVISSCTCVDVGHDCNVTFSSAVNVMGPLWCCLAKLTLTFFMMMFDYSYC</sequence>
<dbReference type="Proteomes" id="UP001374579">
    <property type="component" value="Unassembled WGS sequence"/>
</dbReference>
<organism evidence="2 3">
    <name type="scientific">Littorina saxatilis</name>
    <dbReference type="NCBI Taxonomy" id="31220"/>
    <lineage>
        <taxon>Eukaryota</taxon>
        <taxon>Metazoa</taxon>
        <taxon>Spiralia</taxon>
        <taxon>Lophotrochozoa</taxon>
        <taxon>Mollusca</taxon>
        <taxon>Gastropoda</taxon>
        <taxon>Caenogastropoda</taxon>
        <taxon>Littorinimorpha</taxon>
        <taxon>Littorinoidea</taxon>
        <taxon>Littorinidae</taxon>
        <taxon>Littorina</taxon>
    </lineage>
</organism>
<comment type="caution">
    <text evidence="2">The sequence shown here is derived from an EMBL/GenBank/DDBJ whole genome shotgun (WGS) entry which is preliminary data.</text>
</comment>
<accession>A0AAN9BUF4</accession>
<proteinExistence type="predicted"/>
<dbReference type="EMBL" id="JBAMIC010000002">
    <property type="protein sequence ID" value="KAK7111628.1"/>
    <property type="molecule type" value="Genomic_DNA"/>
</dbReference>
<dbReference type="AlphaFoldDB" id="A0AAN9BUF4"/>
<name>A0AAN9BUF4_9CAEN</name>
<keyword evidence="1" id="KW-0732">Signal</keyword>
<gene>
    <name evidence="2" type="ORF">V1264_011230</name>
</gene>